<gene>
    <name evidence="8" type="primary">wzx</name>
</gene>
<evidence type="ECO:0000313" key="8">
    <source>
        <dbReference type="EMBL" id="CZQ24901.1"/>
    </source>
</evidence>
<protein>
    <recommendedName>
        <fullName evidence="6">Putative O-antigen transporter</fullName>
    </recommendedName>
</protein>
<dbReference type="EMBL" id="LT174578">
    <property type="protein sequence ID" value="CZQ24901.1"/>
    <property type="molecule type" value="Genomic_DNA"/>
</dbReference>
<dbReference type="GO" id="GO:0005886">
    <property type="term" value="C:plasma membrane"/>
    <property type="evidence" value="ECO:0007669"/>
    <property type="project" value="UniProtKB-SubCell"/>
</dbReference>
<evidence type="ECO:0000256" key="7">
    <source>
        <dbReference type="SAM" id="Phobius"/>
    </source>
</evidence>
<accession>A0A193SEB2</accession>
<feature type="transmembrane region" description="Helical" evidence="7">
    <location>
        <begin position="80"/>
        <end position="103"/>
    </location>
</feature>
<feature type="transmembrane region" description="Helical" evidence="7">
    <location>
        <begin position="115"/>
        <end position="135"/>
    </location>
</feature>
<sequence length="411" mass="46056">MSKVSSNIAWLMLVQCSGYIFPLIMLPYMVRTLGVNNFGIYSIVLAIIQYGVMLTEFGFNFTSTREISLNRNEKKEVSKVFFSTIYAKLLLFFIFFCGVIVYLECLNKIHEYFSLLVAGGLTVFANALYPIWFFQGIEKVKIISIVTAISRAITLLLTLLFVKTESDLHMAILVNSFLYIIPSLFGCALIFLSGSVIYVHVSLKDIYTCLKKSFPLFISNVSISLYSTLNTIVLGKYSSPTIVGNFAAADKMRLAVQGLYAPIQQAVFPRASQVVMQDGGIKKVIKVFGIPFIMFGLIISLSYLIFGNFAVRIYYGEEFALAGTLFSMMFPLPLIISIATVFTHWVLIAQGQNKIVGKIYTLFSLVHLCYVIPFVKEFDAYGMVYSVVLTQSLITLAMIACVIKSIKRSHE</sequence>
<feature type="transmembrane region" description="Helical" evidence="7">
    <location>
        <begin position="359"/>
        <end position="375"/>
    </location>
</feature>
<evidence type="ECO:0000256" key="6">
    <source>
        <dbReference type="ARBA" id="ARBA00049738"/>
    </source>
</evidence>
<dbReference type="InterPro" id="IPR002797">
    <property type="entry name" value="Polysacc_synth"/>
</dbReference>
<dbReference type="CDD" id="cd13128">
    <property type="entry name" value="MATE_Wzx_like"/>
    <property type="match status" value="1"/>
</dbReference>
<keyword evidence="3 7" id="KW-0812">Transmembrane</keyword>
<dbReference type="PANTHER" id="PTHR30250:SF11">
    <property type="entry name" value="O-ANTIGEN TRANSPORTER-RELATED"/>
    <property type="match status" value="1"/>
</dbReference>
<evidence type="ECO:0000256" key="1">
    <source>
        <dbReference type="ARBA" id="ARBA00004651"/>
    </source>
</evidence>
<evidence type="ECO:0000256" key="4">
    <source>
        <dbReference type="ARBA" id="ARBA00022989"/>
    </source>
</evidence>
<organism evidence="8">
    <name type="scientific">Klebsiella pneumoniae</name>
    <dbReference type="NCBI Taxonomy" id="573"/>
    <lineage>
        <taxon>Bacteria</taxon>
        <taxon>Pseudomonadati</taxon>
        <taxon>Pseudomonadota</taxon>
        <taxon>Gammaproteobacteria</taxon>
        <taxon>Enterobacterales</taxon>
        <taxon>Enterobacteriaceae</taxon>
        <taxon>Klebsiella/Raoultella group</taxon>
        <taxon>Klebsiella</taxon>
        <taxon>Klebsiella pneumoniae complex</taxon>
    </lineage>
</organism>
<name>A0A193SEB2_KLEPN</name>
<dbReference type="AlphaFoldDB" id="A0A193SEB2"/>
<evidence type="ECO:0000256" key="3">
    <source>
        <dbReference type="ARBA" id="ARBA00022692"/>
    </source>
</evidence>
<keyword evidence="5 7" id="KW-0472">Membrane</keyword>
<dbReference type="PANTHER" id="PTHR30250">
    <property type="entry name" value="PST FAMILY PREDICTED COLANIC ACID TRANSPORTER"/>
    <property type="match status" value="1"/>
</dbReference>
<feature type="transmembrane region" description="Helical" evidence="7">
    <location>
        <begin position="177"/>
        <end position="201"/>
    </location>
</feature>
<keyword evidence="4 7" id="KW-1133">Transmembrane helix</keyword>
<keyword evidence="2" id="KW-1003">Cell membrane</keyword>
<feature type="transmembrane region" description="Helical" evidence="7">
    <location>
        <begin position="381"/>
        <end position="403"/>
    </location>
</feature>
<feature type="transmembrane region" description="Helical" evidence="7">
    <location>
        <begin position="142"/>
        <end position="162"/>
    </location>
</feature>
<evidence type="ECO:0000256" key="5">
    <source>
        <dbReference type="ARBA" id="ARBA00023136"/>
    </source>
</evidence>
<feature type="transmembrane region" description="Helical" evidence="7">
    <location>
        <begin position="38"/>
        <end position="59"/>
    </location>
</feature>
<reference evidence="8" key="2">
    <citation type="submission" date="2016-06" db="EMBL/GenBank/DDBJ databases">
        <title>Towards a vaccine: An investigation of Klebsiella pneumoniae surface antigens.</title>
        <authorList>
            <person name="Follador R."/>
            <person name="Heinz E."/>
            <person name="Wyres K.L."/>
            <person name="Ellington M.J."/>
            <person name="Kowarik M."/>
            <person name="Holt K.E."/>
            <person name="Thomson N.R."/>
        </authorList>
    </citation>
    <scope>NUCLEOTIDE SEQUENCE</scope>
    <source>
        <strain evidence="8">175</strain>
    </source>
</reference>
<evidence type="ECO:0000256" key="2">
    <source>
        <dbReference type="ARBA" id="ARBA00022475"/>
    </source>
</evidence>
<dbReference type="RefSeq" id="WP_101881536.1">
    <property type="nucleotide sequence ID" value="NZ_CP055106.1"/>
</dbReference>
<feature type="transmembrane region" description="Helical" evidence="7">
    <location>
        <begin position="292"/>
        <end position="315"/>
    </location>
</feature>
<feature type="transmembrane region" description="Helical" evidence="7">
    <location>
        <begin position="7"/>
        <end position="26"/>
    </location>
</feature>
<feature type="transmembrane region" description="Helical" evidence="7">
    <location>
        <begin position="321"/>
        <end position="347"/>
    </location>
</feature>
<dbReference type="InterPro" id="IPR050833">
    <property type="entry name" value="Poly_Biosynth_Transport"/>
</dbReference>
<proteinExistence type="predicted"/>
<reference evidence="8" key="1">
    <citation type="submission" date="2016-02" db="EMBL/GenBank/DDBJ databases">
        <authorList>
            <person name="Wen L."/>
            <person name="He K."/>
            <person name="Yang H."/>
        </authorList>
    </citation>
    <scope>NUCLEOTIDE SEQUENCE</scope>
    <source>
        <strain evidence="8">175</strain>
    </source>
</reference>
<dbReference type="Pfam" id="PF01943">
    <property type="entry name" value="Polysacc_synt"/>
    <property type="match status" value="1"/>
</dbReference>
<comment type="subcellular location">
    <subcellularLocation>
        <location evidence="1">Cell membrane</location>
        <topology evidence="1">Multi-pass membrane protein</topology>
    </subcellularLocation>
</comment>